<proteinExistence type="predicted"/>
<organism evidence="1 2">
    <name type="scientific">Trichonephila clavipes</name>
    <name type="common">Golden silk orbweaver</name>
    <name type="synonym">Nephila clavipes</name>
    <dbReference type="NCBI Taxonomy" id="2585209"/>
    <lineage>
        <taxon>Eukaryota</taxon>
        <taxon>Metazoa</taxon>
        <taxon>Ecdysozoa</taxon>
        <taxon>Arthropoda</taxon>
        <taxon>Chelicerata</taxon>
        <taxon>Arachnida</taxon>
        <taxon>Araneae</taxon>
        <taxon>Araneomorphae</taxon>
        <taxon>Entelegynae</taxon>
        <taxon>Araneoidea</taxon>
        <taxon>Nephilidae</taxon>
        <taxon>Trichonephila</taxon>
    </lineage>
</organism>
<name>A0A8X6RAM2_TRICX</name>
<gene>
    <name evidence="1" type="ORF">TNCV_2599421</name>
</gene>
<accession>A0A8X6RAM2</accession>
<evidence type="ECO:0000313" key="2">
    <source>
        <dbReference type="Proteomes" id="UP000887159"/>
    </source>
</evidence>
<reference evidence="1" key="1">
    <citation type="submission" date="2020-08" db="EMBL/GenBank/DDBJ databases">
        <title>Multicomponent nature underlies the extraordinary mechanical properties of spider dragline silk.</title>
        <authorList>
            <person name="Kono N."/>
            <person name="Nakamura H."/>
            <person name="Mori M."/>
            <person name="Yoshida Y."/>
            <person name="Ohtoshi R."/>
            <person name="Malay A.D."/>
            <person name="Moran D.A.P."/>
            <person name="Tomita M."/>
            <person name="Numata K."/>
            <person name="Arakawa K."/>
        </authorList>
    </citation>
    <scope>NUCLEOTIDE SEQUENCE</scope>
</reference>
<dbReference type="AlphaFoldDB" id="A0A8X6RAM2"/>
<comment type="caution">
    <text evidence="1">The sequence shown here is derived from an EMBL/GenBank/DDBJ whole genome shotgun (WGS) entry which is preliminary data.</text>
</comment>
<sequence length="155" mass="17069">MPVIVADRIINSLDQELTSYIKANNDTTVASNIELKTASASKLQDLKDNFLESSGNSDEIFGHRIFDVTTLLSVFAVLCCPVCLHDELSLTEDSRICSKKAKVLDAASNALVCCNHMGSASSMETVGAYRIFERSENHRKLQYTDYCSDGDSKAY</sequence>
<protein>
    <submittedName>
        <fullName evidence="1">Uncharacterized protein</fullName>
    </submittedName>
</protein>
<evidence type="ECO:0000313" key="1">
    <source>
        <dbReference type="EMBL" id="GFX91493.1"/>
    </source>
</evidence>
<keyword evidence="2" id="KW-1185">Reference proteome</keyword>
<dbReference type="Proteomes" id="UP000887159">
    <property type="component" value="Unassembled WGS sequence"/>
</dbReference>
<dbReference type="EMBL" id="BMAU01021134">
    <property type="protein sequence ID" value="GFX91493.1"/>
    <property type="molecule type" value="Genomic_DNA"/>
</dbReference>